<dbReference type="InterPro" id="IPR008906">
    <property type="entry name" value="HATC_C_dom"/>
</dbReference>
<evidence type="ECO:0000313" key="2">
    <source>
        <dbReference type="EMBL" id="KAL0453469.1"/>
    </source>
</evidence>
<organism evidence="2">
    <name type="scientific">Sesamum latifolium</name>
    <dbReference type="NCBI Taxonomy" id="2727402"/>
    <lineage>
        <taxon>Eukaryota</taxon>
        <taxon>Viridiplantae</taxon>
        <taxon>Streptophyta</taxon>
        <taxon>Embryophyta</taxon>
        <taxon>Tracheophyta</taxon>
        <taxon>Spermatophyta</taxon>
        <taxon>Magnoliopsida</taxon>
        <taxon>eudicotyledons</taxon>
        <taxon>Gunneridae</taxon>
        <taxon>Pentapetalae</taxon>
        <taxon>asterids</taxon>
        <taxon>lamiids</taxon>
        <taxon>Lamiales</taxon>
        <taxon>Pedaliaceae</taxon>
        <taxon>Sesamum</taxon>
    </lineage>
</organism>
<dbReference type="InterPro" id="IPR012337">
    <property type="entry name" value="RNaseH-like_sf"/>
</dbReference>
<dbReference type="PANTHER" id="PTHR23272">
    <property type="entry name" value="BED FINGER-RELATED"/>
    <property type="match status" value="1"/>
</dbReference>
<proteinExistence type="predicted"/>
<dbReference type="PANTHER" id="PTHR23272:SF161">
    <property type="entry name" value="ZINC FINGER BED DOMAIN-CONTAINING PROTEIN RICESLEEPER 1-LIKE"/>
    <property type="match status" value="1"/>
</dbReference>
<dbReference type="SUPFAM" id="SSF53098">
    <property type="entry name" value="Ribonuclease H-like"/>
    <property type="match status" value="1"/>
</dbReference>
<protein>
    <submittedName>
        <fullName evidence="2">AC transposase</fullName>
    </submittedName>
</protein>
<dbReference type="GO" id="GO:0046983">
    <property type="term" value="F:protein dimerization activity"/>
    <property type="evidence" value="ECO:0007669"/>
    <property type="project" value="InterPro"/>
</dbReference>
<name>A0AAW2XHC5_9LAMI</name>
<evidence type="ECO:0000259" key="1">
    <source>
        <dbReference type="Pfam" id="PF05699"/>
    </source>
</evidence>
<dbReference type="EMBL" id="JACGWN010000004">
    <property type="protein sequence ID" value="KAL0453469.1"/>
    <property type="molecule type" value="Genomic_DNA"/>
</dbReference>
<gene>
    <name evidence="2" type="ORF">Slati_1325000</name>
</gene>
<dbReference type="Pfam" id="PF05699">
    <property type="entry name" value="Dimer_Tnp_hAT"/>
    <property type="match status" value="1"/>
</dbReference>
<feature type="domain" description="HAT C-terminal dimerisation" evidence="1">
    <location>
        <begin position="6"/>
        <end position="74"/>
    </location>
</feature>
<dbReference type="AlphaFoldDB" id="A0AAW2XHC5"/>
<sequence>MFSRAEIFSILDLWKTNRPKLPILTKVARDILAVSATTIASEATFSIGGRVIDESRACLLLDVVETLVVFHEWIGSIPKRRLMQLLIMRHHLKLKF</sequence>
<reference evidence="2" key="1">
    <citation type="submission" date="2020-06" db="EMBL/GenBank/DDBJ databases">
        <authorList>
            <person name="Li T."/>
            <person name="Hu X."/>
            <person name="Zhang T."/>
            <person name="Song X."/>
            <person name="Zhang H."/>
            <person name="Dai N."/>
            <person name="Sheng W."/>
            <person name="Hou X."/>
            <person name="Wei L."/>
        </authorList>
    </citation>
    <scope>NUCLEOTIDE SEQUENCE</scope>
    <source>
        <strain evidence="2">KEN1</strain>
        <tissue evidence="2">Leaf</tissue>
    </source>
</reference>
<reference evidence="2" key="2">
    <citation type="journal article" date="2024" name="Plant">
        <title>Genomic evolution and insights into agronomic trait innovations of Sesamum species.</title>
        <authorList>
            <person name="Miao H."/>
            <person name="Wang L."/>
            <person name="Qu L."/>
            <person name="Liu H."/>
            <person name="Sun Y."/>
            <person name="Le M."/>
            <person name="Wang Q."/>
            <person name="Wei S."/>
            <person name="Zheng Y."/>
            <person name="Lin W."/>
            <person name="Duan Y."/>
            <person name="Cao H."/>
            <person name="Xiong S."/>
            <person name="Wang X."/>
            <person name="Wei L."/>
            <person name="Li C."/>
            <person name="Ma Q."/>
            <person name="Ju M."/>
            <person name="Zhao R."/>
            <person name="Li G."/>
            <person name="Mu C."/>
            <person name="Tian Q."/>
            <person name="Mei H."/>
            <person name="Zhang T."/>
            <person name="Gao T."/>
            <person name="Zhang H."/>
        </authorList>
    </citation>
    <scope>NUCLEOTIDE SEQUENCE</scope>
    <source>
        <strain evidence="2">KEN1</strain>
    </source>
</reference>
<comment type="caution">
    <text evidence="2">The sequence shown here is derived from an EMBL/GenBank/DDBJ whole genome shotgun (WGS) entry which is preliminary data.</text>
</comment>
<accession>A0AAW2XHC5</accession>